<dbReference type="Proteomes" id="UP000651112">
    <property type="component" value="Unassembled WGS sequence"/>
</dbReference>
<reference evidence="1 2" key="1">
    <citation type="submission" date="2020-08" db="EMBL/GenBank/DDBJ databases">
        <title>Sphingobacterium sp. DN00404 isolated from aquaculture water.</title>
        <authorList>
            <person name="Zhang M."/>
        </authorList>
    </citation>
    <scope>NUCLEOTIDE SEQUENCE [LARGE SCALE GENOMIC DNA]</scope>
    <source>
        <strain evidence="1 2">KCTC 42746</strain>
    </source>
</reference>
<sequence length="126" mass="14266">MKVDIFSEINKELKRQKRKSPWLADEVGTSPRNMYDILNDRKDIYVGDLSEISIALKKNFFKLYVPFVDAAISASGTKETVSPTIGDEEKSTLRIGIKYPESQTEAIGAFLKQVKVLAKEYGFEVE</sequence>
<dbReference type="EMBL" id="JACNYL010000001">
    <property type="protein sequence ID" value="MBD1421002.1"/>
    <property type="molecule type" value="Genomic_DNA"/>
</dbReference>
<gene>
    <name evidence="1" type="ORF">H8B21_05375</name>
</gene>
<dbReference type="RefSeq" id="WP_190312721.1">
    <property type="nucleotide sequence ID" value="NZ_JACNYL010000001.1"/>
</dbReference>
<proteinExistence type="predicted"/>
<keyword evidence="2" id="KW-1185">Reference proteome</keyword>
<evidence type="ECO:0008006" key="3">
    <source>
        <dbReference type="Google" id="ProtNLM"/>
    </source>
</evidence>
<evidence type="ECO:0000313" key="2">
    <source>
        <dbReference type="Proteomes" id="UP000651112"/>
    </source>
</evidence>
<name>A0ABR7XPA1_9SPHI</name>
<protein>
    <recommendedName>
        <fullName evidence="3">HTH cro/C1-type domain-containing protein</fullName>
    </recommendedName>
</protein>
<accession>A0ABR7XPA1</accession>
<organism evidence="1 2">
    <name type="scientific">Sphingobacterium chuzhouense</name>
    <dbReference type="NCBI Taxonomy" id="1742264"/>
    <lineage>
        <taxon>Bacteria</taxon>
        <taxon>Pseudomonadati</taxon>
        <taxon>Bacteroidota</taxon>
        <taxon>Sphingobacteriia</taxon>
        <taxon>Sphingobacteriales</taxon>
        <taxon>Sphingobacteriaceae</taxon>
        <taxon>Sphingobacterium</taxon>
    </lineage>
</organism>
<evidence type="ECO:0000313" key="1">
    <source>
        <dbReference type="EMBL" id="MBD1421002.1"/>
    </source>
</evidence>
<comment type="caution">
    <text evidence="1">The sequence shown here is derived from an EMBL/GenBank/DDBJ whole genome shotgun (WGS) entry which is preliminary data.</text>
</comment>